<protein>
    <submittedName>
        <fullName evidence="2">Band 4.1-like protein 3</fullName>
    </submittedName>
</protein>
<accession>A0A4Z2EKE6</accession>
<dbReference type="InterPro" id="IPR000299">
    <property type="entry name" value="FERM_domain"/>
</dbReference>
<evidence type="ECO:0000259" key="1">
    <source>
        <dbReference type="PROSITE" id="PS50057"/>
    </source>
</evidence>
<sequence>MHSFILFPFTFTTKRAKGQFLFFKVCEHLNLMEKDYFGLSYTDSHEQTCWLDPTKEIKRQIRRQSEALSRALDILAAHEWRVGNPSALGRRASTGRLAVNVSLKVLQSPGRR</sequence>
<reference evidence="2 3" key="1">
    <citation type="submission" date="2019-03" db="EMBL/GenBank/DDBJ databases">
        <title>First draft genome of Liparis tanakae, snailfish: a comprehensive survey of snailfish specific genes.</title>
        <authorList>
            <person name="Kim W."/>
            <person name="Song I."/>
            <person name="Jeong J.-H."/>
            <person name="Kim D."/>
            <person name="Kim S."/>
            <person name="Ryu S."/>
            <person name="Song J.Y."/>
            <person name="Lee S.K."/>
        </authorList>
    </citation>
    <scope>NUCLEOTIDE SEQUENCE [LARGE SCALE GENOMIC DNA]</scope>
    <source>
        <tissue evidence="2">Muscle</tissue>
    </source>
</reference>
<dbReference type="EMBL" id="SRLO01006394">
    <property type="protein sequence ID" value="TNN28822.1"/>
    <property type="molecule type" value="Genomic_DNA"/>
</dbReference>
<organism evidence="2 3">
    <name type="scientific">Liparis tanakae</name>
    <name type="common">Tanaka's snailfish</name>
    <dbReference type="NCBI Taxonomy" id="230148"/>
    <lineage>
        <taxon>Eukaryota</taxon>
        <taxon>Metazoa</taxon>
        <taxon>Chordata</taxon>
        <taxon>Craniata</taxon>
        <taxon>Vertebrata</taxon>
        <taxon>Euteleostomi</taxon>
        <taxon>Actinopterygii</taxon>
        <taxon>Neopterygii</taxon>
        <taxon>Teleostei</taxon>
        <taxon>Neoteleostei</taxon>
        <taxon>Acanthomorphata</taxon>
        <taxon>Eupercaria</taxon>
        <taxon>Perciformes</taxon>
        <taxon>Cottioidei</taxon>
        <taxon>Cottales</taxon>
        <taxon>Liparidae</taxon>
        <taxon>Liparis</taxon>
    </lineage>
</organism>
<dbReference type="GO" id="GO:0005856">
    <property type="term" value="C:cytoskeleton"/>
    <property type="evidence" value="ECO:0007669"/>
    <property type="project" value="TreeGrafter"/>
</dbReference>
<name>A0A4Z2EKE6_9TELE</name>
<dbReference type="Proteomes" id="UP000314294">
    <property type="component" value="Unassembled WGS sequence"/>
</dbReference>
<gene>
    <name evidence="2" type="primary">Epb41l3_1</name>
    <name evidence="2" type="ORF">EYF80_061030</name>
</gene>
<dbReference type="InterPro" id="IPR018979">
    <property type="entry name" value="FERM_N"/>
</dbReference>
<dbReference type="OrthoDB" id="6266673at2759"/>
<dbReference type="AlphaFoldDB" id="A0A4Z2EKE6"/>
<dbReference type="PROSITE" id="PS50057">
    <property type="entry name" value="FERM_3"/>
    <property type="match status" value="1"/>
</dbReference>
<feature type="domain" description="FERM" evidence="1">
    <location>
        <begin position="1"/>
        <end position="112"/>
    </location>
</feature>
<evidence type="ECO:0000313" key="3">
    <source>
        <dbReference type="Proteomes" id="UP000314294"/>
    </source>
</evidence>
<dbReference type="PANTHER" id="PTHR23280:SF21">
    <property type="entry name" value="PROTEIN 4.1 HOMOLOG"/>
    <property type="match status" value="1"/>
</dbReference>
<dbReference type="PANTHER" id="PTHR23280">
    <property type="entry name" value="4.1 G PROTEIN"/>
    <property type="match status" value="1"/>
</dbReference>
<evidence type="ECO:0000313" key="2">
    <source>
        <dbReference type="EMBL" id="TNN28822.1"/>
    </source>
</evidence>
<comment type="caution">
    <text evidence="2">The sequence shown here is derived from an EMBL/GenBank/DDBJ whole genome shotgun (WGS) entry which is preliminary data.</text>
</comment>
<proteinExistence type="predicted"/>
<dbReference type="Gene3D" id="3.10.20.90">
    <property type="entry name" value="Phosphatidylinositol 3-kinase Catalytic Subunit, Chain A, domain 1"/>
    <property type="match status" value="1"/>
</dbReference>
<dbReference type="InterPro" id="IPR029071">
    <property type="entry name" value="Ubiquitin-like_domsf"/>
</dbReference>
<keyword evidence="3" id="KW-1185">Reference proteome</keyword>
<dbReference type="GO" id="GO:0005886">
    <property type="term" value="C:plasma membrane"/>
    <property type="evidence" value="ECO:0007669"/>
    <property type="project" value="TreeGrafter"/>
</dbReference>
<dbReference type="Pfam" id="PF09379">
    <property type="entry name" value="FERM_N"/>
    <property type="match status" value="1"/>
</dbReference>
<dbReference type="SUPFAM" id="SSF54236">
    <property type="entry name" value="Ubiquitin-like"/>
    <property type="match status" value="1"/>
</dbReference>
<dbReference type="GO" id="GO:0031032">
    <property type="term" value="P:actomyosin structure organization"/>
    <property type="evidence" value="ECO:0007669"/>
    <property type="project" value="TreeGrafter"/>
</dbReference>